<dbReference type="SUPFAM" id="SSF51735">
    <property type="entry name" value="NAD(P)-binding Rossmann-fold domains"/>
    <property type="match status" value="1"/>
</dbReference>
<gene>
    <name evidence="3" type="ORF">PIIN_05541</name>
</gene>
<comment type="caution">
    <text evidence="3">The sequence shown here is derived from an EMBL/GenBank/DDBJ whole genome shotgun (WGS) entry which is preliminary data.</text>
</comment>
<keyword evidence="4" id="KW-1185">Reference proteome</keyword>
<evidence type="ECO:0000313" key="4">
    <source>
        <dbReference type="Proteomes" id="UP000007148"/>
    </source>
</evidence>
<dbReference type="OMA" id="WRPESSW"/>
<dbReference type="PANTHER" id="PTHR48107">
    <property type="entry name" value="NADPH-DEPENDENT ALDEHYDE REDUCTASE-LIKE PROTEIN, CHLOROPLASTIC-RELATED"/>
    <property type="match status" value="1"/>
</dbReference>
<dbReference type="InterPro" id="IPR002347">
    <property type="entry name" value="SDR_fam"/>
</dbReference>
<dbReference type="OrthoDB" id="5327538at2759"/>
<dbReference type="HOGENOM" id="CLU_010194_1_3_1"/>
<accession>G4TJW2</accession>
<dbReference type="eggNOG" id="KOG0725">
    <property type="taxonomic scope" value="Eukaryota"/>
</dbReference>
<organism evidence="3 4">
    <name type="scientific">Serendipita indica (strain DSM 11827)</name>
    <name type="common">Root endophyte fungus</name>
    <name type="synonym">Piriformospora indica</name>
    <dbReference type="NCBI Taxonomy" id="1109443"/>
    <lineage>
        <taxon>Eukaryota</taxon>
        <taxon>Fungi</taxon>
        <taxon>Dikarya</taxon>
        <taxon>Basidiomycota</taxon>
        <taxon>Agaricomycotina</taxon>
        <taxon>Agaricomycetes</taxon>
        <taxon>Sebacinales</taxon>
        <taxon>Serendipitaceae</taxon>
        <taxon>Serendipita</taxon>
    </lineage>
</organism>
<name>G4TJW2_SERID</name>
<dbReference type="InParanoid" id="G4TJW2"/>
<dbReference type="AlphaFoldDB" id="G4TJW2"/>
<dbReference type="PRINTS" id="PR00081">
    <property type="entry name" value="GDHRDH"/>
</dbReference>
<dbReference type="Gene3D" id="3.40.50.720">
    <property type="entry name" value="NAD(P)-binding Rossmann-like Domain"/>
    <property type="match status" value="1"/>
</dbReference>
<evidence type="ECO:0000256" key="2">
    <source>
        <dbReference type="ARBA" id="ARBA00023002"/>
    </source>
</evidence>
<keyword evidence="2" id="KW-0560">Oxidoreductase</keyword>
<dbReference type="STRING" id="1109443.G4TJW2"/>
<comment type="similarity">
    <text evidence="1">Belongs to the short-chain dehydrogenases/reductases (SDR) family.</text>
</comment>
<dbReference type="GO" id="GO:0016614">
    <property type="term" value="F:oxidoreductase activity, acting on CH-OH group of donors"/>
    <property type="evidence" value="ECO:0007669"/>
    <property type="project" value="UniProtKB-ARBA"/>
</dbReference>
<reference evidence="3 4" key="1">
    <citation type="journal article" date="2011" name="PLoS Pathog.">
        <title>Endophytic Life Strategies Decoded by Genome and Transcriptome Analyses of the Mutualistic Root Symbiont Piriformospora indica.</title>
        <authorList>
            <person name="Zuccaro A."/>
            <person name="Lahrmann U."/>
            <person name="Guldener U."/>
            <person name="Langen G."/>
            <person name="Pfiffi S."/>
            <person name="Biedenkopf D."/>
            <person name="Wong P."/>
            <person name="Samans B."/>
            <person name="Grimm C."/>
            <person name="Basiewicz M."/>
            <person name="Murat C."/>
            <person name="Martin F."/>
            <person name="Kogel K.H."/>
        </authorList>
    </citation>
    <scope>NUCLEOTIDE SEQUENCE [LARGE SCALE GENOMIC DNA]</scope>
    <source>
        <strain evidence="3 4">DSM 11827</strain>
    </source>
</reference>
<dbReference type="PANTHER" id="PTHR48107:SF7">
    <property type="entry name" value="RE15974P"/>
    <property type="match status" value="1"/>
</dbReference>
<evidence type="ECO:0000256" key="1">
    <source>
        <dbReference type="ARBA" id="ARBA00006484"/>
    </source>
</evidence>
<dbReference type="Proteomes" id="UP000007148">
    <property type="component" value="Unassembled WGS sequence"/>
</dbReference>
<dbReference type="InterPro" id="IPR036291">
    <property type="entry name" value="NAD(P)-bd_dom_sf"/>
</dbReference>
<sequence>MTGFVGKTALVTGARGIAEAIAKHLFALGINLIIVSQSDSCEKLAGSLRSAAPAAAAAGAAAKPNAVESTTQQIKDLLHIKSRTTSNYANRAVAIRADLSSVTAANEVTAKALEAAKTFEDADGKIDYLILCGGIMPMATLEKVDEKTWNQVFNVNVVGPALAPHLGNDGRIIFFSSSLTIASFLNAGYLTYVASKGAIEQTARALAKDEALTSRGISTTIISPGPTETELFTTGKSSDVMNTMKQANPYKKLGDPKDIALAVEGILVSGKWLNGSNIRANGGSAV</sequence>
<protein>
    <submittedName>
        <fullName evidence="3">Related to 3-oxoacyl-[acyl-carrier-protein] reductase</fullName>
    </submittedName>
</protein>
<dbReference type="Pfam" id="PF13561">
    <property type="entry name" value="adh_short_C2"/>
    <property type="match status" value="1"/>
</dbReference>
<proteinExistence type="inferred from homology"/>
<dbReference type="EMBL" id="CAFZ01000127">
    <property type="protein sequence ID" value="CCA71605.1"/>
    <property type="molecule type" value="Genomic_DNA"/>
</dbReference>
<evidence type="ECO:0000313" key="3">
    <source>
        <dbReference type="EMBL" id="CCA71605.1"/>
    </source>
</evidence>